<evidence type="ECO:0000313" key="2">
    <source>
        <dbReference type="EMBL" id="RQH10030.1"/>
    </source>
</evidence>
<dbReference type="Pfam" id="PF00881">
    <property type="entry name" value="Nitroreductase"/>
    <property type="match status" value="1"/>
</dbReference>
<comment type="caution">
    <text evidence="2">The sequence shown here is derived from an EMBL/GenBank/DDBJ whole genome shotgun (WGS) entry which is preliminary data.</text>
</comment>
<dbReference type="CDD" id="cd02142">
    <property type="entry name" value="McbC_SagB-like_oxidoreductase"/>
    <property type="match status" value="1"/>
</dbReference>
<dbReference type="InterPro" id="IPR052544">
    <property type="entry name" value="Bacteriocin_Proc_Enz"/>
</dbReference>
<dbReference type="EMBL" id="RQIS01000001">
    <property type="protein sequence ID" value="RQH10030.1"/>
    <property type="molecule type" value="Genomic_DNA"/>
</dbReference>
<organism evidence="2 3">
    <name type="scientific">Paraburkholderia dinghuensis</name>
    <dbReference type="NCBI Taxonomy" id="2305225"/>
    <lineage>
        <taxon>Bacteria</taxon>
        <taxon>Pseudomonadati</taxon>
        <taxon>Pseudomonadota</taxon>
        <taxon>Betaproteobacteria</taxon>
        <taxon>Burkholderiales</taxon>
        <taxon>Burkholderiaceae</taxon>
        <taxon>Paraburkholderia</taxon>
    </lineage>
</organism>
<protein>
    <submittedName>
        <fullName evidence="2">SagB/ThcOx family dehydrogenase</fullName>
    </submittedName>
</protein>
<evidence type="ECO:0000313" key="3">
    <source>
        <dbReference type="Proteomes" id="UP000272778"/>
    </source>
</evidence>
<dbReference type="Proteomes" id="UP000272778">
    <property type="component" value="Unassembled WGS sequence"/>
</dbReference>
<dbReference type="PROSITE" id="PS51257">
    <property type="entry name" value="PROKAR_LIPOPROTEIN"/>
    <property type="match status" value="1"/>
</dbReference>
<dbReference type="OrthoDB" id="3723182at2"/>
<sequence length="223" mass="23218">MKRRELLVGLAAGAIAAGSACEAQEGQARYTNEIALPKPKVAGSVSLEEAIERRRSVRTFGPGPLPVGTIGQLLWAGQGVTSPDGKRAAPSAGALYPLELYVVTATEVMHYLPHGHRAETRESPDLRPQLKDLAVGQASVGAAPALIVVAAEPGRLSQRYGARDKAYTDHEVGHAAENMLLQAVVLGLVAVTVGAVDGPRAARTLALPPGQTVVYLIPVGFPA</sequence>
<dbReference type="Gene3D" id="3.40.109.10">
    <property type="entry name" value="NADH Oxidase"/>
    <property type="match status" value="1"/>
</dbReference>
<dbReference type="InterPro" id="IPR029479">
    <property type="entry name" value="Nitroreductase"/>
</dbReference>
<gene>
    <name evidence="2" type="ORF">D1Y85_02540</name>
</gene>
<keyword evidence="3" id="KW-1185">Reference proteome</keyword>
<dbReference type="RefSeq" id="WP_124149427.1">
    <property type="nucleotide sequence ID" value="NZ_RQIS01000001.1"/>
</dbReference>
<accession>A0A3N6Q499</accession>
<dbReference type="PANTHER" id="PTHR43745">
    <property type="entry name" value="NITROREDUCTASE MJ1384-RELATED"/>
    <property type="match status" value="1"/>
</dbReference>
<dbReference type="InterPro" id="IPR000415">
    <property type="entry name" value="Nitroreductase-like"/>
</dbReference>
<name>A0A3N6Q499_9BURK</name>
<feature type="domain" description="Nitroreductase" evidence="1">
    <location>
        <begin position="51"/>
        <end position="220"/>
    </location>
</feature>
<dbReference type="GO" id="GO:0016491">
    <property type="term" value="F:oxidoreductase activity"/>
    <property type="evidence" value="ECO:0007669"/>
    <property type="project" value="InterPro"/>
</dbReference>
<dbReference type="SUPFAM" id="SSF55469">
    <property type="entry name" value="FMN-dependent nitroreductase-like"/>
    <property type="match status" value="1"/>
</dbReference>
<evidence type="ECO:0000259" key="1">
    <source>
        <dbReference type="Pfam" id="PF00881"/>
    </source>
</evidence>
<proteinExistence type="predicted"/>
<reference evidence="2 3" key="1">
    <citation type="submission" date="2018-11" db="EMBL/GenBank/DDBJ databases">
        <title>Paraburkholderia sp. DHOA04, isolated from soil.</title>
        <authorList>
            <person name="Gao Z.-H."/>
            <person name="Qiu L.-H."/>
            <person name="Fu J.-C."/>
        </authorList>
    </citation>
    <scope>NUCLEOTIDE SEQUENCE [LARGE SCALE GENOMIC DNA]</scope>
    <source>
        <strain evidence="2 3">DHOA04</strain>
    </source>
</reference>
<dbReference type="AlphaFoldDB" id="A0A3N6Q499"/>
<dbReference type="PANTHER" id="PTHR43745:SF2">
    <property type="entry name" value="NITROREDUCTASE MJ1384-RELATED"/>
    <property type="match status" value="1"/>
</dbReference>